<dbReference type="STRING" id="686832.A0A0C3CJG5"/>
<feature type="compositionally biased region" description="Low complexity" evidence="1">
    <location>
        <begin position="287"/>
        <end position="299"/>
    </location>
</feature>
<accession>A0A0C3CJG5</accession>
<feature type="compositionally biased region" description="Polar residues" evidence="1">
    <location>
        <begin position="328"/>
        <end position="339"/>
    </location>
</feature>
<feature type="compositionally biased region" description="Basic and acidic residues" evidence="1">
    <location>
        <begin position="266"/>
        <end position="280"/>
    </location>
</feature>
<dbReference type="Proteomes" id="UP000053424">
    <property type="component" value="Unassembled WGS sequence"/>
</dbReference>
<sequence>MQRVQLGVTLSPADRLPAINGAYADIVRRLRNRIDTTPGFETYLKWGKARGKDFQALAQIVYLIARGNQPRKAEPQTSRLEAFLALGGDDTASLEETAVNVMDIFCRIVGDPELGRPLHRKLSPLEMVMSGYLIYLYRTKSSDTQLSDAIAYMRKDIKAFAPEPRFNTQNFKRLLNFVSKDVQKLISNLKTAGVKEKPAIQLPCTRLAAPTGLVKESSVVSEFSGPSSSKAASEPVKTTRKRKRPATPEKEESDSDLAMPPKKAPRKSESKLTAEVRNETSRSILEKAAASKKASAARTSVKKALPKGPHRKATLDHLDTSPVVSPGERSSVSTTNTVLGAQVAKPTVKPSSAARTSPAFSQHTGASRSPSVDNPSFLGSAPHPTSSPSAPPLQTSASAVKPPLPGRTRQPGASPPSAMQVEQDFQLPSARSTALPKAAFLFDSSVHVTRAEDLGPDAGGVPPPASASSSSSCLPPSPSVHTATTAAKGKLPNIKFNKLRHVSEEDHSSPNENEDRWQRGSSALLDSIGGASNAKASSSASPALRTPQIAQGSSSSSSSPMVSQHVLAPQPPARPNSAGSGAHNPGRPLTPMATPSPTFPYSQPPRNTSSAGVPPPSSATGRQNNMAASSNGASGSNASGPRAARAHPFGLLMRARYHPETVDVRKRRLEGLQAKLPPRSSFQDNATTSDPPRDAPKRPRANRCRM</sequence>
<feature type="region of interest" description="Disordered" evidence="1">
    <location>
        <begin position="664"/>
        <end position="706"/>
    </location>
</feature>
<protein>
    <submittedName>
        <fullName evidence="2">Uncharacterized protein</fullName>
    </submittedName>
</protein>
<feature type="compositionally biased region" description="Polar residues" evidence="1">
    <location>
        <begin position="593"/>
        <end position="611"/>
    </location>
</feature>
<proteinExistence type="predicted"/>
<feature type="compositionally biased region" description="Basic residues" evidence="1">
    <location>
        <begin position="300"/>
        <end position="312"/>
    </location>
</feature>
<feature type="compositionally biased region" description="Polar residues" evidence="1">
    <location>
        <begin position="349"/>
        <end position="374"/>
    </location>
</feature>
<dbReference type="AlphaFoldDB" id="A0A0C3CJG5"/>
<organism evidence="2 3">
    <name type="scientific">Hebeloma cylindrosporum</name>
    <dbReference type="NCBI Taxonomy" id="76867"/>
    <lineage>
        <taxon>Eukaryota</taxon>
        <taxon>Fungi</taxon>
        <taxon>Dikarya</taxon>
        <taxon>Basidiomycota</taxon>
        <taxon>Agaricomycotina</taxon>
        <taxon>Agaricomycetes</taxon>
        <taxon>Agaricomycetidae</taxon>
        <taxon>Agaricales</taxon>
        <taxon>Agaricineae</taxon>
        <taxon>Hymenogastraceae</taxon>
        <taxon>Hebeloma</taxon>
    </lineage>
</organism>
<feature type="region of interest" description="Disordered" evidence="1">
    <location>
        <begin position="452"/>
        <end position="647"/>
    </location>
</feature>
<feature type="compositionally biased region" description="Low complexity" evidence="1">
    <location>
        <begin position="627"/>
        <end position="643"/>
    </location>
</feature>
<name>A0A0C3CJG5_HEBCY</name>
<reference evidence="2 3" key="1">
    <citation type="submission" date="2014-04" db="EMBL/GenBank/DDBJ databases">
        <authorList>
            <consortium name="DOE Joint Genome Institute"/>
            <person name="Kuo A."/>
            <person name="Gay G."/>
            <person name="Dore J."/>
            <person name="Kohler A."/>
            <person name="Nagy L.G."/>
            <person name="Floudas D."/>
            <person name="Copeland A."/>
            <person name="Barry K.W."/>
            <person name="Cichocki N."/>
            <person name="Veneault-Fourrey C."/>
            <person name="LaButti K."/>
            <person name="Lindquist E.A."/>
            <person name="Lipzen A."/>
            <person name="Lundell T."/>
            <person name="Morin E."/>
            <person name="Murat C."/>
            <person name="Sun H."/>
            <person name="Tunlid A."/>
            <person name="Henrissat B."/>
            <person name="Grigoriev I.V."/>
            <person name="Hibbett D.S."/>
            <person name="Martin F."/>
            <person name="Nordberg H.P."/>
            <person name="Cantor M.N."/>
            <person name="Hua S.X."/>
        </authorList>
    </citation>
    <scope>NUCLEOTIDE SEQUENCE [LARGE SCALE GENOMIC DNA]</scope>
    <source>
        <strain evidence="3">h7</strain>
    </source>
</reference>
<gene>
    <name evidence="2" type="ORF">M413DRAFT_377500</name>
</gene>
<feature type="compositionally biased region" description="Polar residues" evidence="1">
    <location>
        <begin position="680"/>
        <end position="689"/>
    </location>
</feature>
<evidence type="ECO:0000313" key="2">
    <source>
        <dbReference type="EMBL" id="KIM44234.1"/>
    </source>
</evidence>
<feature type="compositionally biased region" description="Low complexity" evidence="1">
    <location>
        <begin position="219"/>
        <end position="229"/>
    </location>
</feature>
<feature type="compositionally biased region" description="Low complexity" evidence="1">
    <location>
        <begin position="531"/>
        <end position="543"/>
    </location>
</feature>
<dbReference type="OrthoDB" id="5419821at2759"/>
<feature type="region of interest" description="Disordered" evidence="1">
    <location>
        <begin position="219"/>
        <end position="430"/>
    </location>
</feature>
<feature type="compositionally biased region" description="Basic and acidic residues" evidence="1">
    <location>
        <begin position="501"/>
        <end position="518"/>
    </location>
</feature>
<reference evidence="3" key="2">
    <citation type="submission" date="2015-01" db="EMBL/GenBank/DDBJ databases">
        <title>Evolutionary Origins and Diversification of the Mycorrhizal Mutualists.</title>
        <authorList>
            <consortium name="DOE Joint Genome Institute"/>
            <consortium name="Mycorrhizal Genomics Consortium"/>
            <person name="Kohler A."/>
            <person name="Kuo A."/>
            <person name="Nagy L.G."/>
            <person name="Floudas D."/>
            <person name="Copeland A."/>
            <person name="Barry K.W."/>
            <person name="Cichocki N."/>
            <person name="Veneault-Fourrey C."/>
            <person name="LaButti K."/>
            <person name="Lindquist E.A."/>
            <person name="Lipzen A."/>
            <person name="Lundell T."/>
            <person name="Morin E."/>
            <person name="Murat C."/>
            <person name="Riley R."/>
            <person name="Ohm R."/>
            <person name="Sun H."/>
            <person name="Tunlid A."/>
            <person name="Henrissat B."/>
            <person name="Grigoriev I.V."/>
            <person name="Hibbett D.S."/>
            <person name="Martin F."/>
        </authorList>
    </citation>
    <scope>NUCLEOTIDE SEQUENCE [LARGE SCALE GENOMIC DNA]</scope>
    <source>
        <strain evidence="3">h7</strain>
    </source>
</reference>
<dbReference type="EMBL" id="KN831774">
    <property type="protein sequence ID" value="KIM44234.1"/>
    <property type="molecule type" value="Genomic_DNA"/>
</dbReference>
<keyword evidence="3" id="KW-1185">Reference proteome</keyword>
<dbReference type="HOGENOM" id="CLU_390815_0_0_1"/>
<evidence type="ECO:0000256" key="1">
    <source>
        <dbReference type="SAM" id="MobiDB-lite"/>
    </source>
</evidence>
<evidence type="ECO:0000313" key="3">
    <source>
        <dbReference type="Proteomes" id="UP000053424"/>
    </source>
</evidence>